<accession>A0A4Y6V2Y8</accession>
<dbReference type="SUPFAM" id="SSF55729">
    <property type="entry name" value="Acyl-CoA N-acyltransferases (Nat)"/>
    <property type="match status" value="1"/>
</dbReference>
<organism evidence="2 3">
    <name type="scientific">Neokomagataea tanensis</name>
    <dbReference type="NCBI Taxonomy" id="661191"/>
    <lineage>
        <taxon>Bacteria</taxon>
        <taxon>Pseudomonadati</taxon>
        <taxon>Pseudomonadota</taxon>
        <taxon>Alphaproteobacteria</taxon>
        <taxon>Acetobacterales</taxon>
        <taxon>Acetobacteraceae</taxon>
        <taxon>Neokomagataea</taxon>
    </lineage>
</organism>
<name>A0A4Y6V2Y8_9PROT</name>
<dbReference type="EMBL" id="CP032485">
    <property type="protein sequence ID" value="QDH24432.1"/>
    <property type="molecule type" value="Genomic_DNA"/>
</dbReference>
<proteinExistence type="predicted"/>
<dbReference type="Proteomes" id="UP000317214">
    <property type="component" value="Chromosome"/>
</dbReference>
<dbReference type="OrthoDB" id="9804026at2"/>
<dbReference type="Gene3D" id="3.40.630.30">
    <property type="match status" value="1"/>
</dbReference>
<dbReference type="GO" id="GO:0016747">
    <property type="term" value="F:acyltransferase activity, transferring groups other than amino-acyl groups"/>
    <property type="evidence" value="ECO:0007669"/>
    <property type="project" value="InterPro"/>
</dbReference>
<feature type="domain" description="N-acetyltransferase" evidence="1">
    <location>
        <begin position="8"/>
        <end position="144"/>
    </location>
</feature>
<gene>
    <name evidence="2" type="ORF">D5366_03330</name>
</gene>
<dbReference type="Pfam" id="PF00583">
    <property type="entry name" value="Acetyltransf_1"/>
    <property type="match status" value="1"/>
</dbReference>
<evidence type="ECO:0000259" key="1">
    <source>
        <dbReference type="PROSITE" id="PS51186"/>
    </source>
</evidence>
<dbReference type="AlphaFoldDB" id="A0A4Y6V2Y8"/>
<keyword evidence="2" id="KW-0808">Transferase</keyword>
<protein>
    <submittedName>
        <fullName evidence="2">GNAT family N-acetyltransferase</fullName>
    </submittedName>
</protein>
<dbReference type="RefSeq" id="WP_141492277.1">
    <property type="nucleotide sequence ID" value="NZ_CP032485.1"/>
</dbReference>
<dbReference type="KEGG" id="ntn:D5366_03330"/>
<keyword evidence="3" id="KW-1185">Reference proteome</keyword>
<reference evidence="2 3" key="1">
    <citation type="submission" date="2018-09" db="EMBL/GenBank/DDBJ databases">
        <title>The complete genome sequence of Neokomagataea tanensis NBRC 106556(T).</title>
        <authorList>
            <person name="Chua K.-O."/>
            <person name="See-Too W.-S."/>
            <person name="Hong K.-W."/>
            <person name="Yin W.-F."/>
            <person name="Chan K.-G."/>
        </authorList>
    </citation>
    <scope>NUCLEOTIDE SEQUENCE [LARGE SCALE GENOMIC DNA]</scope>
    <source>
        <strain evidence="3">AH13 \ NBRC 106556</strain>
    </source>
</reference>
<dbReference type="InterPro" id="IPR000182">
    <property type="entry name" value="GNAT_dom"/>
</dbReference>
<dbReference type="CDD" id="cd04301">
    <property type="entry name" value="NAT_SF"/>
    <property type="match status" value="1"/>
</dbReference>
<evidence type="ECO:0000313" key="2">
    <source>
        <dbReference type="EMBL" id="QDH24432.1"/>
    </source>
</evidence>
<sequence>MSVPKPSFDLLSCGAEAAQVLAELHAEIFAGGEVWNAQAFSEIFSIPGTQAYLACDGDVPLGLILYRVIAGEVEILTIGTVTSARRRGVASGLVKAVQKYGTIFLEVSVQNQSALSLYSNLGFTVIGRRKRYYRDGSDASVLSL</sequence>
<evidence type="ECO:0000313" key="3">
    <source>
        <dbReference type="Proteomes" id="UP000317214"/>
    </source>
</evidence>
<dbReference type="PROSITE" id="PS51186">
    <property type="entry name" value="GNAT"/>
    <property type="match status" value="1"/>
</dbReference>
<dbReference type="InterPro" id="IPR016181">
    <property type="entry name" value="Acyl_CoA_acyltransferase"/>
</dbReference>